<dbReference type="InterPro" id="IPR043519">
    <property type="entry name" value="NT_sf"/>
</dbReference>
<dbReference type="CDD" id="cd05399">
    <property type="entry name" value="NT_Rel-Spo_like"/>
    <property type="match status" value="1"/>
</dbReference>
<sequence>MVSVMNNEIDHLEAAMARYAAERPLYESYAAKLQILLTSLLEANEIRYQVVESRAKDLISFRDKINRPGKSYKDPLTELPDLCGARVIVYYSDDVTSVSEMIDREFLVLEKELSHQPDSFEVDRFGYLSVHSIVRLNNDRSNLSEWKFAESFKAEIQIRTVIQHAWSAVSHALQYKQETATPSKLRRRLFRIAGLFELADEEFVAIRDAKVSLTTAAVNAVTSGEKSIPITLETIKAFVQNNDYLEEIVEEAKSSGFEILEFDPDDVTYPEMIDISNKLGLQTISEIESIIKGDNTSLFASIIDKFGTRWSVSPDYLIFFILLREISSRYSIEELGEFGWGRERAKIILSGAKNAKTKS</sequence>
<dbReference type="EMBL" id="NWMW01000002">
    <property type="protein sequence ID" value="PCD01955.1"/>
    <property type="molecule type" value="Genomic_DNA"/>
</dbReference>
<reference evidence="2 3" key="1">
    <citation type="submission" date="2017-09" db="EMBL/GenBank/DDBJ databases">
        <title>Sphingomonas spermidinifaciens 9NM-10, whole genome shotgun sequence.</title>
        <authorList>
            <person name="Feng G."/>
            <person name="Zhu H."/>
        </authorList>
    </citation>
    <scope>NUCLEOTIDE SEQUENCE [LARGE SCALE GENOMIC DNA]</scope>
    <source>
        <strain evidence="2 3">9NM-10</strain>
    </source>
</reference>
<organism evidence="2 3">
    <name type="scientific">Sphingomonas spermidinifaciens</name>
    <dbReference type="NCBI Taxonomy" id="1141889"/>
    <lineage>
        <taxon>Bacteria</taxon>
        <taxon>Pseudomonadati</taxon>
        <taxon>Pseudomonadota</taxon>
        <taxon>Alphaproteobacteria</taxon>
        <taxon>Sphingomonadales</taxon>
        <taxon>Sphingomonadaceae</taxon>
        <taxon>Sphingomonas</taxon>
    </lineage>
</organism>
<dbReference type="SUPFAM" id="SSF81301">
    <property type="entry name" value="Nucleotidyltransferase"/>
    <property type="match status" value="1"/>
</dbReference>
<dbReference type="PANTHER" id="PTHR41773:SF1">
    <property type="entry name" value="RELA_SPOT DOMAIN-CONTAINING PROTEIN"/>
    <property type="match status" value="1"/>
</dbReference>
<protein>
    <recommendedName>
        <fullName evidence="1">RelA/SpoT domain-containing protein</fullName>
    </recommendedName>
</protein>
<comment type="caution">
    <text evidence="2">The sequence shown here is derived from an EMBL/GenBank/DDBJ whole genome shotgun (WGS) entry which is preliminary data.</text>
</comment>
<dbReference type="AlphaFoldDB" id="A0A2A4B1W8"/>
<keyword evidence="3" id="KW-1185">Reference proteome</keyword>
<dbReference type="PANTHER" id="PTHR41773">
    <property type="entry name" value="GTP PYROPHOSPHATASE-RELATED"/>
    <property type="match status" value="1"/>
</dbReference>
<evidence type="ECO:0000313" key="3">
    <source>
        <dbReference type="Proteomes" id="UP000218366"/>
    </source>
</evidence>
<dbReference type="InterPro" id="IPR007685">
    <property type="entry name" value="RelA_SpoT"/>
</dbReference>
<dbReference type="Gene3D" id="3.30.460.10">
    <property type="entry name" value="Beta Polymerase, domain 2"/>
    <property type="match status" value="1"/>
</dbReference>
<evidence type="ECO:0000313" key="2">
    <source>
        <dbReference type="EMBL" id="PCD01955.1"/>
    </source>
</evidence>
<feature type="domain" description="RelA/SpoT" evidence="1">
    <location>
        <begin position="53"/>
        <end position="181"/>
    </location>
</feature>
<dbReference type="SMART" id="SM00954">
    <property type="entry name" value="RelA_SpoT"/>
    <property type="match status" value="1"/>
</dbReference>
<dbReference type="Proteomes" id="UP000218366">
    <property type="component" value="Unassembled WGS sequence"/>
</dbReference>
<dbReference type="Pfam" id="PF04607">
    <property type="entry name" value="RelA_SpoT"/>
    <property type="match status" value="1"/>
</dbReference>
<evidence type="ECO:0000259" key="1">
    <source>
        <dbReference type="SMART" id="SM00954"/>
    </source>
</evidence>
<gene>
    <name evidence="2" type="ORF">COC42_10660</name>
</gene>
<dbReference type="OrthoDB" id="9801824at2"/>
<proteinExistence type="predicted"/>
<dbReference type="Gene3D" id="1.10.287.860">
    <property type="entry name" value="Nucleotidyltransferase"/>
    <property type="match status" value="1"/>
</dbReference>
<dbReference type="GO" id="GO:0015969">
    <property type="term" value="P:guanosine tetraphosphate metabolic process"/>
    <property type="evidence" value="ECO:0007669"/>
    <property type="project" value="InterPro"/>
</dbReference>
<accession>A0A2A4B1W8</accession>
<name>A0A2A4B1W8_9SPHN</name>